<dbReference type="SUPFAM" id="SSF51621">
    <property type="entry name" value="Phosphoenolpyruvate/pyruvate domain"/>
    <property type="match status" value="1"/>
</dbReference>
<evidence type="ECO:0000313" key="7">
    <source>
        <dbReference type="EMBL" id="PAV17277.1"/>
    </source>
</evidence>
<dbReference type="InterPro" id="IPR040442">
    <property type="entry name" value="Pyrv_kinase-like_dom_sf"/>
</dbReference>
<evidence type="ECO:0000256" key="2">
    <source>
        <dbReference type="ARBA" id="ARBA00022723"/>
    </source>
</evidence>
<evidence type="ECO:0000256" key="4">
    <source>
        <dbReference type="PIRSR" id="PIRSR015582-1"/>
    </source>
</evidence>
<dbReference type="EMBL" id="NBII01000007">
    <property type="protein sequence ID" value="PAV17277.1"/>
    <property type="molecule type" value="Genomic_DNA"/>
</dbReference>
<dbReference type="InterPro" id="IPR015813">
    <property type="entry name" value="Pyrv/PenolPyrv_kinase-like_dom"/>
</dbReference>
<dbReference type="InterPro" id="IPR011206">
    <property type="entry name" value="Citrate_lyase_beta/mcl1/mcl2"/>
</dbReference>
<evidence type="ECO:0000313" key="8">
    <source>
        <dbReference type="Proteomes" id="UP000217199"/>
    </source>
</evidence>
<dbReference type="GO" id="GO:0006107">
    <property type="term" value="P:oxaloacetate metabolic process"/>
    <property type="evidence" value="ECO:0007669"/>
    <property type="project" value="TreeGrafter"/>
</dbReference>
<dbReference type="PANTHER" id="PTHR32308">
    <property type="entry name" value="LYASE BETA SUBUNIT, PUTATIVE (AFU_ORTHOLOGUE AFUA_4G13030)-RELATED"/>
    <property type="match status" value="1"/>
</dbReference>
<protein>
    <submittedName>
        <fullName evidence="7">Citrate lyase beta subunit</fullName>
    </submittedName>
</protein>
<organism evidence="7 8">
    <name type="scientific">Pyrrhoderma noxium</name>
    <dbReference type="NCBI Taxonomy" id="2282107"/>
    <lineage>
        <taxon>Eukaryota</taxon>
        <taxon>Fungi</taxon>
        <taxon>Dikarya</taxon>
        <taxon>Basidiomycota</taxon>
        <taxon>Agaricomycotina</taxon>
        <taxon>Agaricomycetes</taxon>
        <taxon>Hymenochaetales</taxon>
        <taxon>Hymenochaetaceae</taxon>
        <taxon>Pyrrhoderma</taxon>
    </lineage>
</organism>
<dbReference type="OrthoDB" id="1773at2759"/>
<feature type="binding site" evidence="5">
    <location>
        <position position="207"/>
    </location>
    <ligand>
        <name>Mg(2+)</name>
        <dbReference type="ChEBI" id="CHEBI:18420"/>
    </ligand>
</feature>
<dbReference type="AlphaFoldDB" id="A0A286UCJ6"/>
<accession>A0A286UCJ6</accession>
<dbReference type="InParanoid" id="A0A286UCJ6"/>
<dbReference type="PANTHER" id="PTHR32308:SF0">
    <property type="entry name" value="HPCH_HPAI ALDOLASE_CITRATE LYASE DOMAIN-CONTAINING PROTEIN"/>
    <property type="match status" value="1"/>
</dbReference>
<dbReference type="Proteomes" id="UP000217199">
    <property type="component" value="Unassembled WGS sequence"/>
</dbReference>
<keyword evidence="3 5" id="KW-0460">Magnesium</keyword>
<comment type="caution">
    <text evidence="7">The sequence shown here is derived from an EMBL/GenBank/DDBJ whole genome shotgun (WGS) entry which is preliminary data.</text>
</comment>
<dbReference type="GO" id="GO:0016829">
    <property type="term" value="F:lyase activity"/>
    <property type="evidence" value="ECO:0007669"/>
    <property type="project" value="UniProtKB-KW"/>
</dbReference>
<evidence type="ECO:0000256" key="5">
    <source>
        <dbReference type="PIRSR" id="PIRSR015582-2"/>
    </source>
</evidence>
<feature type="binding site" evidence="5">
    <location>
        <position position="173"/>
    </location>
    <ligand>
        <name>Mg(2+)</name>
        <dbReference type="ChEBI" id="CHEBI:18420"/>
    </ligand>
</feature>
<name>A0A286UCJ6_9AGAM</name>
<proteinExistence type="predicted"/>
<sequence>MLRLSASGSRCLLRHQPRHPAQVLFVRLQHVSAPASIEETPRLRRSYLYVPSSDERKLNKSLQTNSDVIIYDLEDSVDERSKDLAREKLHKFLTDPEIVLPFRERIAVRVNAVSTRHFKKDVETLIGINGISTIVLPKIHGKNDLDNCYKPICKKLEKTRNFKGPLNIVASIESAQALVLIDRITNWEYKGKRKHAVLSGLLFAAEDYCADTSITRTKNFQELLYARSKIATYARAYKLEAIDMVCTALHDPSQLQLECQSARELGFSGKQAIHPDQVETILNTFVPSDKEIERAQKILSQMAESNKEGKGAFGLVSESGASEMIDEPMVKQATNTLRLAKAAGKIPTD</sequence>
<dbReference type="Gene3D" id="3.20.20.60">
    <property type="entry name" value="Phosphoenolpyruvate-binding domains"/>
    <property type="match status" value="1"/>
</dbReference>
<feature type="binding site" evidence="4">
    <location>
        <position position="173"/>
    </location>
    <ligand>
        <name>substrate</name>
    </ligand>
</feature>
<keyword evidence="2 5" id="KW-0479">Metal-binding</keyword>
<reference evidence="7 8" key="1">
    <citation type="journal article" date="2017" name="Mol. Ecol.">
        <title>Comparative and population genomic landscape of Phellinus noxius: A hypervariable fungus causing root rot in trees.</title>
        <authorList>
            <person name="Chung C.L."/>
            <person name="Lee T.J."/>
            <person name="Akiba M."/>
            <person name="Lee H.H."/>
            <person name="Kuo T.H."/>
            <person name="Liu D."/>
            <person name="Ke H.M."/>
            <person name="Yokoi T."/>
            <person name="Roa M.B."/>
            <person name="Lu M.J."/>
            <person name="Chang Y.Y."/>
            <person name="Ann P.J."/>
            <person name="Tsai J.N."/>
            <person name="Chen C.Y."/>
            <person name="Tzean S.S."/>
            <person name="Ota Y."/>
            <person name="Hattori T."/>
            <person name="Sahashi N."/>
            <person name="Liou R.F."/>
            <person name="Kikuchi T."/>
            <person name="Tsai I.J."/>
        </authorList>
    </citation>
    <scope>NUCLEOTIDE SEQUENCE [LARGE SCALE GENOMIC DNA]</scope>
    <source>
        <strain evidence="7 8">FFPRI411160</strain>
    </source>
</reference>
<evidence type="ECO:0000256" key="1">
    <source>
        <dbReference type="ARBA" id="ARBA00001946"/>
    </source>
</evidence>
<dbReference type="STRING" id="2282107.A0A286UCJ6"/>
<gene>
    <name evidence="7" type="ORF">PNOK_0734100</name>
</gene>
<dbReference type="InterPro" id="IPR005000">
    <property type="entry name" value="Aldolase/citrate-lyase_domain"/>
</dbReference>
<dbReference type="PIRSF" id="PIRSF015582">
    <property type="entry name" value="Cit_lyase_B"/>
    <property type="match status" value="1"/>
</dbReference>
<dbReference type="GO" id="GO:0000287">
    <property type="term" value="F:magnesium ion binding"/>
    <property type="evidence" value="ECO:0007669"/>
    <property type="project" value="TreeGrafter"/>
</dbReference>
<feature type="binding site" evidence="4">
    <location>
        <position position="109"/>
    </location>
    <ligand>
        <name>substrate</name>
    </ligand>
</feature>
<keyword evidence="7" id="KW-0456">Lyase</keyword>
<feature type="domain" description="HpcH/HpaI aldolase/citrate lyase" evidence="6">
    <location>
        <begin position="45"/>
        <end position="275"/>
    </location>
</feature>
<keyword evidence="8" id="KW-1185">Reference proteome</keyword>
<evidence type="ECO:0000256" key="3">
    <source>
        <dbReference type="ARBA" id="ARBA00022842"/>
    </source>
</evidence>
<dbReference type="Pfam" id="PF03328">
    <property type="entry name" value="HpcH_HpaI"/>
    <property type="match status" value="1"/>
</dbReference>
<evidence type="ECO:0000259" key="6">
    <source>
        <dbReference type="Pfam" id="PF03328"/>
    </source>
</evidence>
<comment type="cofactor">
    <cofactor evidence="1">
        <name>Mg(2+)</name>
        <dbReference type="ChEBI" id="CHEBI:18420"/>
    </cofactor>
</comment>